<dbReference type="EC" id="3.4.24.-" evidence="2"/>
<comment type="subcellular location">
    <subcellularLocation>
        <location evidence="2">Secreted</location>
    </subcellularLocation>
</comment>
<dbReference type="AlphaFoldDB" id="M2QWT2"/>
<keyword evidence="2" id="KW-0964">Secreted</keyword>
<evidence type="ECO:0000313" key="4">
    <source>
        <dbReference type="Proteomes" id="UP000016930"/>
    </source>
</evidence>
<dbReference type="GO" id="GO:0008270">
    <property type="term" value="F:zinc ion binding"/>
    <property type="evidence" value="ECO:0007669"/>
    <property type="project" value="InterPro"/>
</dbReference>
<reference evidence="3 4" key="1">
    <citation type="journal article" date="2012" name="Proc. Natl. Acad. Sci. U.S.A.">
        <title>Comparative genomics of Ceriporiopsis subvermispora and Phanerochaete chrysosporium provide insight into selective ligninolysis.</title>
        <authorList>
            <person name="Fernandez-Fueyo E."/>
            <person name="Ruiz-Duenas F.J."/>
            <person name="Ferreira P."/>
            <person name="Floudas D."/>
            <person name="Hibbett D.S."/>
            <person name="Canessa P."/>
            <person name="Larrondo L.F."/>
            <person name="James T.Y."/>
            <person name="Seelenfreund D."/>
            <person name="Lobos S."/>
            <person name="Polanco R."/>
            <person name="Tello M."/>
            <person name="Honda Y."/>
            <person name="Watanabe T."/>
            <person name="Watanabe T."/>
            <person name="Ryu J.S."/>
            <person name="Kubicek C.P."/>
            <person name="Schmoll M."/>
            <person name="Gaskell J."/>
            <person name="Hammel K.E."/>
            <person name="St John F.J."/>
            <person name="Vanden Wymelenberg A."/>
            <person name="Sabat G."/>
            <person name="Splinter BonDurant S."/>
            <person name="Syed K."/>
            <person name="Yadav J.S."/>
            <person name="Doddapaneni H."/>
            <person name="Subramanian V."/>
            <person name="Lavin J.L."/>
            <person name="Oguiza J.A."/>
            <person name="Perez G."/>
            <person name="Pisabarro A.G."/>
            <person name="Ramirez L."/>
            <person name="Santoyo F."/>
            <person name="Master E."/>
            <person name="Coutinho P.M."/>
            <person name="Henrissat B."/>
            <person name="Lombard V."/>
            <person name="Magnuson J.K."/>
            <person name="Kuees U."/>
            <person name="Hori C."/>
            <person name="Igarashi K."/>
            <person name="Samejima M."/>
            <person name="Held B.W."/>
            <person name="Barry K.W."/>
            <person name="LaButti K.M."/>
            <person name="Lapidus A."/>
            <person name="Lindquist E.A."/>
            <person name="Lucas S.M."/>
            <person name="Riley R."/>
            <person name="Salamov A.A."/>
            <person name="Hoffmeister D."/>
            <person name="Schwenk D."/>
            <person name="Hadar Y."/>
            <person name="Yarden O."/>
            <person name="de Vries R.P."/>
            <person name="Wiebenga A."/>
            <person name="Stenlid J."/>
            <person name="Eastwood D."/>
            <person name="Grigoriev I.V."/>
            <person name="Berka R.M."/>
            <person name="Blanchette R.A."/>
            <person name="Kersten P."/>
            <person name="Martinez A.T."/>
            <person name="Vicuna R."/>
            <person name="Cullen D."/>
        </authorList>
    </citation>
    <scope>NUCLEOTIDE SEQUENCE [LARGE SCALE GENOMIC DNA]</scope>
    <source>
        <strain evidence="3 4">B</strain>
    </source>
</reference>
<dbReference type="GO" id="GO:0005615">
    <property type="term" value="C:extracellular space"/>
    <property type="evidence" value="ECO:0007669"/>
    <property type="project" value="InterPro"/>
</dbReference>
<dbReference type="Pfam" id="PF02128">
    <property type="entry name" value="Peptidase_M36"/>
    <property type="match status" value="1"/>
</dbReference>
<keyword evidence="1 2" id="KW-0862">Zinc</keyword>
<feature type="binding site" evidence="1">
    <location>
        <position position="78"/>
    </location>
    <ligand>
        <name>Zn(2+)</name>
        <dbReference type="ChEBI" id="CHEBI:29105"/>
        <note>catalytic</note>
    </ligand>
</feature>
<name>M2QWT2_CERS8</name>
<comment type="similarity">
    <text evidence="2">Belongs to the peptidase M36 family.</text>
</comment>
<evidence type="ECO:0000256" key="1">
    <source>
        <dbReference type="PIRSR" id="PIRSR601842-2"/>
    </source>
</evidence>
<comment type="cofactor">
    <cofactor evidence="1">
        <name>Zn(2+)</name>
        <dbReference type="ChEBI" id="CHEBI:29105"/>
    </cofactor>
    <text evidence="1">Binds 1 zinc ion per subunit.</text>
</comment>
<dbReference type="InterPro" id="IPR027268">
    <property type="entry name" value="Peptidase_M4/M1_CTD_sf"/>
</dbReference>
<dbReference type="Gene3D" id="1.10.390.10">
    <property type="entry name" value="Neutral Protease Domain 2"/>
    <property type="match status" value="1"/>
</dbReference>
<dbReference type="GO" id="GO:0004222">
    <property type="term" value="F:metalloendopeptidase activity"/>
    <property type="evidence" value="ECO:0007669"/>
    <property type="project" value="InterPro"/>
</dbReference>
<keyword evidence="1 2" id="KW-0479">Metal-binding</keyword>
<organism evidence="3 4">
    <name type="scientific">Ceriporiopsis subvermispora (strain B)</name>
    <name type="common">White-rot fungus</name>
    <name type="synonym">Gelatoporia subvermispora</name>
    <dbReference type="NCBI Taxonomy" id="914234"/>
    <lineage>
        <taxon>Eukaryota</taxon>
        <taxon>Fungi</taxon>
        <taxon>Dikarya</taxon>
        <taxon>Basidiomycota</taxon>
        <taxon>Agaricomycotina</taxon>
        <taxon>Agaricomycetes</taxon>
        <taxon>Polyporales</taxon>
        <taxon>Gelatoporiaceae</taxon>
        <taxon>Gelatoporia</taxon>
    </lineage>
</organism>
<sequence length="177" mass="19676">MPSLRVRKIGTAFFGRHELAALCAWCEGVEMVMAISEDVLNALPEIVKSLVVFVHWGSTFEWATEKGAGWSEAGRLSEGWDGFLATTIQSTKQDSDFPMGAWVVNYTKCKRDYCYSLNDVVSLSAYKTALAPGWCTTAPLPSTTPTANYTSTTRYIGVCWLYAHYLLTIQHYPPSLL</sequence>
<accession>M2QWT2</accession>
<keyword evidence="2" id="KW-0645">Protease</keyword>
<protein>
    <recommendedName>
        <fullName evidence="2">Extracellular metalloproteinase</fullName>
        <ecNumber evidence="2">3.4.24.-</ecNumber>
    </recommendedName>
    <alternativeName>
        <fullName evidence="2">Fungalysin</fullName>
    </alternativeName>
</protein>
<keyword evidence="2" id="KW-0865">Zymogen</keyword>
<keyword evidence="4" id="KW-1185">Reference proteome</keyword>
<evidence type="ECO:0000256" key="2">
    <source>
        <dbReference type="RuleBase" id="RU364017"/>
    </source>
</evidence>
<dbReference type="InterPro" id="IPR001842">
    <property type="entry name" value="Peptidase_M36"/>
</dbReference>
<dbReference type="GO" id="GO:0006508">
    <property type="term" value="P:proteolysis"/>
    <property type="evidence" value="ECO:0007669"/>
    <property type="project" value="UniProtKB-KW"/>
</dbReference>
<dbReference type="Proteomes" id="UP000016930">
    <property type="component" value="Unassembled WGS sequence"/>
</dbReference>
<dbReference type="EMBL" id="KB445828">
    <property type="protein sequence ID" value="EMD30956.1"/>
    <property type="molecule type" value="Genomic_DNA"/>
</dbReference>
<gene>
    <name evidence="3" type="ORF">CERSUDRAFT_100870</name>
</gene>
<dbReference type="HOGENOM" id="CLU_1517696_0_0_1"/>
<keyword evidence="2" id="KW-0482">Metalloprotease</keyword>
<keyword evidence="2" id="KW-0378">Hydrolase</keyword>
<proteinExistence type="inferred from homology"/>
<evidence type="ECO:0000313" key="3">
    <source>
        <dbReference type="EMBL" id="EMD30956.1"/>
    </source>
</evidence>